<name>A0ACB8RD11_9AGAM</name>
<dbReference type="Proteomes" id="UP000814033">
    <property type="component" value="Unassembled WGS sequence"/>
</dbReference>
<evidence type="ECO:0000313" key="1">
    <source>
        <dbReference type="EMBL" id="KAI0041953.1"/>
    </source>
</evidence>
<accession>A0ACB8RD11</accession>
<proteinExistence type="predicted"/>
<reference evidence="1" key="2">
    <citation type="journal article" date="2022" name="New Phytol.">
        <title>Evolutionary transition to the ectomycorrhizal habit in the genomes of a hyperdiverse lineage of mushroom-forming fungi.</title>
        <authorList>
            <person name="Looney B."/>
            <person name="Miyauchi S."/>
            <person name="Morin E."/>
            <person name="Drula E."/>
            <person name="Courty P.E."/>
            <person name="Kohler A."/>
            <person name="Kuo A."/>
            <person name="LaButti K."/>
            <person name="Pangilinan J."/>
            <person name="Lipzen A."/>
            <person name="Riley R."/>
            <person name="Andreopoulos W."/>
            <person name="He G."/>
            <person name="Johnson J."/>
            <person name="Nolan M."/>
            <person name="Tritt A."/>
            <person name="Barry K.W."/>
            <person name="Grigoriev I.V."/>
            <person name="Nagy L.G."/>
            <person name="Hibbett D."/>
            <person name="Henrissat B."/>
            <person name="Matheny P.B."/>
            <person name="Labbe J."/>
            <person name="Martin F.M."/>
        </authorList>
    </citation>
    <scope>NUCLEOTIDE SEQUENCE</scope>
    <source>
        <strain evidence="1">FP105234-sp</strain>
    </source>
</reference>
<evidence type="ECO:0000313" key="2">
    <source>
        <dbReference type="Proteomes" id="UP000814033"/>
    </source>
</evidence>
<reference evidence="1" key="1">
    <citation type="submission" date="2021-02" db="EMBL/GenBank/DDBJ databases">
        <authorList>
            <consortium name="DOE Joint Genome Institute"/>
            <person name="Ahrendt S."/>
            <person name="Looney B.P."/>
            <person name="Miyauchi S."/>
            <person name="Morin E."/>
            <person name="Drula E."/>
            <person name="Courty P.E."/>
            <person name="Chicoki N."/>
            <person name="Fauchery L."/>
            <person name="Kohler A."/>
            <person name="Kuo A."/>
            <person name="Labutti K."/>
            <person name="Pangilinan J."/>
            <person name="Lipzen A."/>
            <person name="Riley R."/>
            <person name="Andreopoulos W."/>
            <person name="He G."/>
            <person name="Johnson J."/>
            <person name="Barry K.W."/>
            <person name="Grigoriev I.V."/>
            <person name="Nagy L."/>
            <person name="Hibbett D."/>
            <person name="Henrissat B."/>
            <person name="Matheny P.B."/>
            <person name="Labbe J."/>
            <person name="Martin F."/>
        </authorList>
    </citation>
    <scope>NUCLEOTIDE SEQUENCE</scope>
    <source>
        <strain evidence="1">FP105234-sp</strain>
    </source>
</reference>
<organism evidence="1 2">
    <name type="scientific">Auriscalpium vulgare</name>
    <dbReference type="NCBI Taxonomy" id="40419"/>
    <lineage>
        <taxon>Eukaryota</taxon>
        <taxon>Fungi</taxon>
        <taxon>Dikarya</taxon>
        <taxon>Basidiomycota</taxon>
        <taxon>Agaricomycotina</taxon>
        <taxon>Agaricomycetes</taxon>
        <taxon>Russulales</taxon>
        <taxon>Auriscalpiaceae</taxon>
        <taxon>Auriscalpium</taxon>
    </lineage>
</organism>
<gene>
    <name evidence="1" type="ORF">FA95DRAFT_1576051</name>
</gene>
<dbReference type="EMBL" id="MU276092">
    <property type="protein sequence ID" value="KAI0041953.1"/>
    <property type="molecule type" value="Genomic_DNA"/>
</dbReference>
<sequence>MHSSTTLAVILLAASAASPALAAPLNVNQAQARELNELMARDPSLLSILKPLGTGLLGGAAVPLLNHFLGGGDSSSTPSTRGIEEDIEDFLSKNFHLPRTAVEARELDELMARDPSLLSILKPLGTGLLGGAAVPLLNHFLGGGDSSSSSTRSIEAREYDELVTRSIVGSLLGATEDSLGTVLKTGAAGGLASGAVAAAGGALEHLFGDSNSSSSKRQTLASIEQQIKDEAAKLRALGPIGREYHEIVARSIVGSLLGATEDSLGTVLKTGAAGGLASGAVAAAGGALEHLFGDKDSSSSKRELEERLGSIGKGLLGTATSLGVSGIASDLLGKLFGNSDSSSRRELEERLNLGPIEKGLLGTVTSLGVSGAASGLLGKLFGTSDSSSSSRRDVTPEQALAAILLSGRSFDELD</sequence>
<protein>
    <submittedName>
        <fullName evidence="1">Uncharacterized protein</fullName>
    </submittedName>
</protein>
<comment type="caution">
    <text evidence="1">The sequence shown here is derived from an EMBL/GenBank/DDBJ whole genome shotgun (WGS) entry which is preliminary data.</text>
</comment>
<keyword evidence="2" id="KW-1185">Reference proteome</keyword>